<reference evidence="2 3" key="1">
    <citation type="submission" date="2023-08" db="EMBL/GenBank/DDBJ databases">
        <title>A Necator americanus chromosomal reference genome.</title>
        <authorList>
            <person name="Ilik V."/>
            <person name="Petrzelkova K.J."/>
            <person name="Pardy F."/>
            <person name="Fuh T."/>
            <person name="Niatou-Singa F.S."/>
            <person name="Gouil Q."/>
            <person name="Baker L."/>
            <person name="Ritchie M.E."/>
            <person name="Jex A.R."/>
            <person name="Gazzola D."/>
            <person name="Li H."/>
            <person name="Toshio Fujiwara R."/>
            <person name="Zhan B."/>
            <person name="Aroian R.V."/>
            <person name="Pafco B."/>
            <person name="Schwarz E.M."/>
        </authorList>
    </citation>
    <scope>NUCLEOTIDE SEQUENCE [LARGE SCALE GENOMIC DNA]</scope>
    <source>
        <strain evidence="2 3">Aroian</strain>
        <tissue evidence="2">Whole animal</tissue>
    </source>
</reference>
<proteinExistence type="predicted"/>
<comment type="caution">
    <text evidence="2">The sequence shown here is derived from an EMBL/GenBank/DDBJ whole genome shotgun (WGS) entry which is preliminary data.</text>
</comment>
<gene>
    <name evidence="2" type="primary">Necator_chrV.g17334</name>
    <name evidence="2" type="ORF">RB195_012545</name>
</gene>
<dbReference type="PANTHER" id="PTHR16156">
    <property type="entry name" value="AFTIPHILIN A-RELATED"/>
    <property type="match status" value="1"/>
</dbReference>
<feature type="compositionally biased region" description="Basic and acidic residues" evidence="1">
    <location>
        <begin position="196"/>
        <end position="205"/>
    </location>
</feature>
<dbReference type="InterPro" id="IPR046359">
    <property type="entry name" value="Aftin-like"/>
</dbReference>
<name>A0ABR1DRF8_NECAM</name>
<evidence type="ECO:0000313" key="2">
    <source>
        <dbReference type="EMBL" id="KAK6752998.1"/>
    </source>
</evidence>
<dbReference type="Proteomes" id="UP001303046">
    <property type="component" value="Unassembled WGS sequence"/>
</dbReference>
<keyword evidence="3" id="KW-1185">Reference proteome</keyword>
<feature type="region of interest" description="Disordered" evidence="1">
    <location>
        <begin position="184"/>
        <end position="229"/>
    </location>
</feature>
<organism evidence="2 3">
    <name type="scientific">Necator americanus</name>
    <name type="common">Human hookworm</name>
    <dbReference type="NCBI Taxonomy" id="51031"/>
    <lineage>
        <taxon>Eukaryota</taxon>
        <taxon>Metazoa</taxon>
        <taxon>Ecdysozoa</taxon>
        <taxon>Nematoda</taxon>
        <taxon>Chromadorea</taxon>
        <taxon>Rhabditida</taxon>
        <taxon>Rhabditina</taxon>
        <taxon>Rhabditomorpha</taxon>
        <taxon>Strongyloidea</taxon>
        <taxon>Ancylostomatidae</taxon>
        <taxon>Bunostominae</taxon>
        <taxon>Necator</taxon>
    </lineage>
</organism>
<dbReference type="EMBL" id="JAVFWL010000005">
    <property type="protein sequence ID" value="KAK6752998.1"/>
    <property type="molecule type" value="Genomic_DNA"/>
</dbReference>
<dbReference type="PANTHER" id="PTHR16156:SF10">
    <property type="entry name" value="AFTIPHILIN-RELATED"/>
    <property type="match status" value="1"/>
</dbReference>
<sequence length="565" mass="61274">MKRQLLKSELNSSDWLSSSLSLGASSTFTDYEMDFEAPPPFTGALEEPPDVECDIRMTVDDEDEDELPDIPSDLPITFPPAASPPTISFEKPKSSEVVSPSDSYPSTANFPLFPIANGLPETIDVPTVTGHDNYPEANTSHVFTSASQAAECDHRRDDVCTDEVSCEDDDFDDFGDFACVKGEDAETEEAGSSNKVEPEKMKSDSKTSVQRNQEKDHNSQTNYDGEQIAEPNGLSAEAKPRDDDEWSADFAFCGEISVGEGPRETINSKTADVSSSAESCPILDELCDCSNLWDVENEIGNDEAYDISAMLDADKPVILKNEKNESASLDRSFHLWFALRIVEDALALKFEWKNAEHGENLYKALAIDPKAVGRGSLPPLSSGTVLEPTPFIANGTARRSVIISREGAHDAKVFRSESTINALQSRNLSTAAESPSIPQADFDWDKSGLTNPTKASNRSSALLDVDFLSANSGSGSSSTISTLQKELDQLGLSNSSSQMLKKPSSQPSMLDVLMASAAKPDGRINRPPSELSLDARALHDQLPDIEFLRANMIMFPMGGTGCNQP</sequence>
<evidence type="ECO:0008006" key="4">
    <source>
        <dbReference type="Google" id="ProtNLM"/>
    </source>
</evidence>
<evidence type="ECO:0000256" key="1">
    <source>
        <dbReference type="SAM" id="MobiDB-lite"/>
    </source>
</evidence>
<feature type="region of interest" description="Disordered" evidence="1">
    <location>
        <begin position="61"/>
        <end position="104"/>
    </location>
</feature>
<protein>
    <recommendedName>
        <fullName evidence="4">Aftiphilin clathrin-binding box domain-containing protein</fullName>
    </recommendedName>
</protein>
<accession>A0ABR1DRF8</accession>
<evidence type="ECO:0000313" key="3">
    <source>
        <dbReference type="Proteomes" id="UP001303046"/>
    </source>
</evidence>